<dbReference type="EMBL" id="VSDQ01000008">
    <property type="protein sequence ID" value="TYA97861.1"/>
    <property type="molecule type" value="Genomic_DNA"/>
</dbReference>
<dbReference type="PANTHER" id="PTHR32063:SF0">
    <property type="entry name" value="SWARMING MOTILITY PROTEIN SWRC"/>
    <property type="match status" value="1"/>
</dbReference>
<gene>
    <name evidence="2" type="ORF">FUA24_00090</name>
</gene>
<dbReference type="SUPFAM" id="SSF82693">
    <property type="entry name" value="Multidrug efflux transporter AcrB pore domain, PN1, PN2, PC1 and PC2 subdomains"/>
    <property type="match status" value="1"/>
</dbReference>
<feature type="region of interest" description="Disordered" evidence="1">
    <location>
        <begin position="79"/>
        <end position="103"/>
    </location>
</feature>
<dbReference type="Gene3D" id="3.30.70.1430">
    <property type="entry name" value="Multidrug efflux transporter AcrB pore domain"/>
    <property type="match status" value="1"/>
</dbReference>
<evidence type="ECO:0000256" key="1">
    <source>
        <dbReference type="SAM" id="MobiDB-lite"/>
    </source>
</evidence>
<dbReference type="PANTHER" id="PTHR32063">
    <property type="match status" value="1"/>
</dbReference>
<organism evidence="2 3">
    <name type="scientific">Seonamhaeicola marinus</name>
    <dbReference type="NCBI Taxonomy" id="1912246"/>
    <lineage>
        <taxon>Bacteria</taxon>
        <taxon>Pseudomonadati</taxon>
        <taxon>Bacteroidota</taxon>
        <taxon>Flavobacteriia</taxon>
        <taxon>Flavobacteriales</taxon>
        <taxon>Flavobacteriaceae</taxon>
    </lineage>
</organism>
<dbReference type="Proteomes" id="UP000323930">
    <property type="component" value="Unassembled WGS sequence"/>
</dbReference>
<dbReference type="GO" id="GO:0005886">
    <property type="term" value="C:plasma membrane"/>
    <property type="evidence" value="ECO:0007669"/>
    <property type="project" value="TreeGrafter"/>
</dbReference>
<dbReference type="AlphaFoldDB" id="A0A5D0JR47"/>
<dbReference type="InterPro" id="IPR001036">
    <property type="entry name" value="Acrflvin-R"/>
</dbReference>
<protein>
    <submittedName>
        <fullName evidence="2">Efflux RND transporter permease subunit</fullName>
    </submittedName>
</protein>
<comment type="caution">
    <text evidence="2">The sequence shown here is derived from an EMBL/GenBank/DDBJ whole genome shotgun (WGS) entry which is preliminary data.</text>
</comment>
<dbReference type="Pfam" id="PF00873">
    <property type="entry name" value="ACR_tran"/>
    <property type="match status" value="1"/>
</dbReference>
<accession>A0A5D0JR47</accession>
<dbReference type="OrthoDB" id="9798415at2"/>
<dbReference type="RefSeq" id="WP_148539567.1">
    <property type="nucleotide sequence ID" value="NZ_VSDQ01000008.1"/>
</dbReference>
<sequence length="103" mass="11636">YFSMPRENFPEIKETKIYISSIYPGNTAEDIEKLITDPIEDKLKTVSNVIEITSTSQEDYSIVVVEFDENISVEAAKQKVKDEVDSETAGEDWPTFNGAKVEP</sequence>
<keyword evidence="3" id="KW-1185">Reference proteome</keyword>
<proteinExistence type="predicted"/>
<evidence type="ECO:0000313" key="3">
    <source>
        <dbReference type="Proteomes" id="UP000323930"/>
    </source>
</evidence>
<feature type="non-terminal residue" evidence="2">
    <location>
        <position position="103"/>
    </location>
</feature>
<name>A0A5D0JR47_9FLAO</name>
<dbReference type="GO" id="GO:0042910">
    <property type="term" value="F:xenobiotic transmembrane transporter activity"/>
    <property type="evidence" value="ECO:0007669"/>
    <property type="project" value="TreeGrafter"/>
</dbReference>
<evidence type="ECO:0000313" key="2">
    <source>
        <dbReference type="EMBL" id="TYA97861.1"/>
    </source>
</evidence>
<feature type="non-terminal residue" evidence="2">
    <location>
        <position position="1"/>
    </location>
</feature>
<reference evidence="2 3" key="1">
    <citation type="submission" date="2019-08" db="EMBL/GenBank/DDBJ databases">
        <title>Seonamhaeicola sediminis sp. nov., isolated from marine sediment.</title>
        <authorList>
            <person name="Cao W.R."/>
        </authorList>
    </citation>
    <scope>NUCLEOTIDE SEQUENCE [LARGE SCALE GENOMIC DNA]</scope>
    <source>
        <strain evidence="2 3">B011</strain>
    </source>
</reference>
<dbReference type="Gene3D" id="1.20.1640.10">
    <property type="entry name" value="Multidrug efflux transporter AcrB transmembrane domain"/>
    <property type="match status" value="1"/>
</dbReference>